<reference evidence="1" key="1">
    <citation type="submission" date="2014-09" db="EMBL/GenBank/DDBJ databases">
        <authorList>
            <person name="Magalhaes I.L.F."/>
            <person name="Oliveira U."/>
            <person name="Santos F.R."/>
            <person name="Vidigal T.H.D.A."/>
            <person name="Brescovit A.D."/>
            <person name="Santos A.J."/>
        </authorList>
    </citation>
    <scope>NUCLEOTIDE SEQUENCE</scope>
    <source>
        <tissue evidence="1">Shoot tissue taken approximately 20 cm above the soil surface</tissue>
    </source>
</reference>
<reference evidence="1" key="2">
    <citation type="journal article" date="2015" name="Data Brief">
        <title>Shoot transcriptome of the giant reed, Arundo donax.</title>
        <authorList>
            <person name="Barrero R.A."/>
            <person name="Guerrero F.D."/>
            <person name="Moolhuijzen P."/>
            <person name="Goolsby J.A."/>
            <person name="Tidwell J."/>
            <person name="Bellgard S.E."/>
            <person name="Bellgard M.I."/>
        </authorList>
    </citation>
    <scope>NUCLEOTIDE SEQUENCE</scope>
    <source>
        <tissue evidence="1">Shoot tissue taken approximately 20 cm above the soil surface</tissue>
    </source>
</reference>
<evidence type="ECO:0000313" key="1">
    <source>
        <dbReference type="EMBL" id="JAE36856.1"/>
    </source>
</evidence>
<dbReference type="AlphaFoldDB" id="A0A0A9HPN3"/>
<organism evidence="1">
    <name type="scientific">Arundo donax</name>
    <name type="common">Giant reed</name>
    <name type="synonym">Donax arundinaceus</name>
    <dbReference type="NCBI Taxonomy" id="35708"/>
    <lineage>
        <taxon>Eukaryota</taxon>
        <taxon>Viridiplantae</taxon>
        <taxon>Streptophyta</taxon>
        <taxon>Embryophyta</taxon>
        <taxon>Tracheophyta</taxon>
        <taxon>Spermatophyta</taxon>
        <taxon>Magnoliopsida</taxon>
        <taxon>Liliopsida</taxon>
        <taxon>Poales</taxon>
        <taxon>Poaceae</taxon>
        <taxon>PACMAD clade</taxon>
        <taxon>Arundinoideae</taxon>
        <taxon>Arundineae</taxon>
        <taxon>Arundo</taxon>
    </lineage>
</organism>
<accession>A0A0A9HPN3</accession>
<dbReference type="EMBL" id="GBRH01161040">
    <property type="protein sequence ID" value="JAE36856.1"/>
    <property type="molecule type" value="Transcribed_RNA"/>
</dbReference>
<name>A0A0A9HPN3_ARUDO</name>
<sequence>MRSIFFMKKIVFIGWDDECGPSVQPMYIIVQGQLSCTKMCM</sequence>
<protein>
    <submittedName>
        <fullName evidence="1">Uncharacterized protein</fullName>
    </submittedName>
</protein>
<proteinExistence type="predicted"/>